<name>A5CZY5_PELTS</name>
<dbReference type="STRING" id="370438.PTH_2267"/>
<dbReference type="InterPro" id="IPR049539">
    <property type="entry name" value="SPL"/>
</dbReference>
<dbReference type="SFLD" id="SFLDF00412">
    <property type="entry name" value="spore_photoproduct_lyase_2"/>
    <property type="match status" value="1"/>
</dbReference>
<keyword evidence="2" id="KW-1185">Reference proteome</keyword>
<evidence type="ECO:0000313" key="1">
    <source>
        <dbReference type="EMBL" id="BAF60448.1"/>
    </source>
</evidence>
<dbReference type="Gene3D" id="3.40.50.12110">
    <property type="match status" value="1"/>
</dbReference>
<dbReference type="Proteomes" id="UP000006556">
    <property type="component" value="Chromosome"/>
</dbReference>
<dbReference type="NCBIfam" id="TIGR04070">
    <property type="entry name" value="photo_TT_lyase"/>
    <property type="match status" value="1"/>
</dbReference>
<accession>A5CZY5</accession>
<dbReference type="PANTHER" id="PTHR37822">
    <property type="entry name" value="SPORE PHOTOPRODUCT LYASE-RELATED"/>
    <property type="match status" value="1"/>
</dbReference>
<keyword evidence="1" id="KW-0456">Lyase</keyword>
<proteinExistence type="predicted"/>
<dbReference type="EMBL" id="AP009389">
    <property type="protein sequence ID" value="BAF60448.1"/>
    <property type="molecule type" value="Genomic_DNA"/>
</dbReference>
<dbReference type="Gene3D" id="3.80.30.30">
    <property type="match status" value="1"/>
</dbReference>
<organism evidence="1 2">
    <name type="scientific">Pelotomaculum thermopropionicum (strain DSM 13744 / JCM 10971 / SI)</name>
    <dbReference type="NCBI Taxonomy" id="370438"/>
    <lineage>
        <taxon>Bacteria</taxon>
        <taxon>Bacillati</taxon>
        <taxon>Bacillota</taxon>
        <taxon>Clostridia</taxon>
        <taxon>Eubacteriales</taxon>
        <taxon>Desulfotomaculaceae</taxon>
        <taxon>Pelotomaculum</taxon>
    </lineage>
</organism>
<gene>
    <name evidence="1" type="primary">SplB</name>
    <name evidence="1" type="ordered locus">PTH_2267</name>
</gene>
<dbReference type="GO" id="GO:0003913">
    <property type="term" value="F:DNA photolyase activity"/>
    <property type="evidence" value="ECO:0007669"/>
    <property type="project" value="InterPro"/>
</dbReference>
<sequence length="339" mass="38711">MVFEPKRVIFEQDALKYPLGEKLLRYFKDKGVDTGFTASHNRVVSIPGKSRAEGFFEGKRTLVVGVRRTMSFETCKPSAHYQLPLATSCPGKCEYCYLLTNLGKKPYVRIYVNTEEILSAAREYIEKRKPEITVFEGAATSDPVPVEPYTGVLGKVIEFFGKQEYGRFRFVTKFTDVDSLLGVPHNGHTRFRFSINTGEVIKQFEHATPPLMERLAAAKKVAGAGYQLGFLVAPIIASEGWRKNYRDLFETAALEFKGKAPDLTFEFITHRFTRRAKSAILEVFPNTRLDLEEEARTFKFGQFGYGKYVYPKELFAVLKSYFETRAGEFFPEAKVEYFV</sequence>
<dbReference type="HOGENOM" id="CLU_057301_0_0_9"/>
<dbReference type="eggNOG" id="COG1533">
    <property type="taxonomic scope" value="Bacteria"/>
</dbReference>
<reference evidence="2" key="1">
    <citation type="journal article" date="2008" name="Genome Res.">
        <title>The genome of Pelotomaculum thermopropionicum reveals niche-associated evolution in anaerobic microbiota.</title>
        <authorList>
            <person name="Kosaka T."/>
            <person name="Kato S."/>
            <person name="Shimoyama T."/>
            <person name="Ishii S."/>
            <person name="Abe T."/>
            <person name="Watanabe K."/>
        </authorList>
    </citation>
    <scope>NUCLEOTIDE SEQUENCE [LARGE SCALE GENOMIC DNA]</scope>
    <source>
        <strain evidence="2">DSM 13744 / JCM 10971 / SI</strain>
    </source>
</reference>
<dbReference type="SFLD" id="SFLDS00029">
    <property type="entry name" value="Radical_SAM"/>
    <property type="match status" value="1"/>
</dbReference>
<dbReference type="InterPro" id="IPR034559">
    <property type="entry name" value="SPL_Clostridia"/>
</dbReference>
<evidence type="ECO:0000313" key="2">
    <source>
        <dbReference type="Proteomes" id="UP000006556"/>
    </source>
</evidence>
<dbReference type="PANTHER" id="PTHR37822:SF2">
    <property type="entry name" value="SPORE PHOTOPRODUCT LYASE"/>
    <property type="match status" value="1"/>
</dbReference>
<dbReference type="AlphaFoldDB" id="A5CZY5"/>
<dbReference type="InterPro" id="IPR007197">
    <property type="entry name" value="rSAM"/>
</dbReference>
<dbReference type="InterPro" id="IPR023897">
    <property type="entry name" value="SPL_firmicutes"/>
</dbReference>
<dbReference type="KEGG" id="pth:PTH_2267"/>
<dbReference type="SFLD" id="SFLDG01079">
    <property type="entry name" value="spore_photoproduct_lyase_like"/>
    <property type="match status" value="1"/>
</dbReference>
<dbReference type="Pfam" id="PF20903">
    <property type="entry name" value="SPL"/>
    <property type="match status" value="1"/>
</dbReference>
<dbReference type="GO" id="GO:0051539">
    <property type="term" value="F:4 iron, 4 sulfur cluster binding"/>
    <property type="evidence" value="ECO:0007669"/>
    <property type="project" value="TreeGrafter"/>
</dbReference>
<dbReference type="GO" id="GO:0042601">
    <property type="term" value="C:endospore-forming forespore"/>
    <property type="evidence" value="ECO:0007669"/>
    <property type="project" value="TreeGrafter"/>
</dbReference>
<protein>
    <submittedName>
        <fullName evidence="1">DNA repair photolyase</fullName>
    </submittedName>
</protein>
<dbReference type="GO" id="GO:1904047">
    <property type="term" value="F:S-adenosyl-L-methionine binding"/>
    <property type="evidence" value="ECO:0007669"/>
    <property type="project" value="InterPro"/>
</dbReference>